<protein>
    <submittedName>
        <fullName evidence="2">Uncharacterized protein</fullName>
    </submittedName>
</protein>
<accession>A0ABR2LQW1</accession>
<feature type="region of interest" description="Disordered" evidence="1">
    <location>
        <begin position="340"/>
        <end position="359"/>
    </location>
</feature>
<dbReference type="EMBL" id="JBBWWR010000016">
    <property type="protein sequence ID" value="KAK8947816.1"/>
    <property type="molecule type" value="Genomic_DNA"/>
</dbReference>
<evidence type="ECO:0000256" key="1">
    <source>
        <dbReference type="SAM" id="MobiDB-lite"/>
    </source>
</evidence>
<organism evidence="2 3">
    <name type="scientific">Platanthera guangdongensis</name>
    <dbReference type="NCBI Taxonomy" id="2320717"/>
    <lineage>
        <taxon>Eukaryota</taxon>
        <taxon>Viridiplantae</taxon>
        <taxon>Streptophyta</taxon>
        <taxon>Embryophyta</taxon>
        <taxon>Tracheophyta</taxon>
        <taxon>Spermatophyta</taxon>
        <taxon>Magnoliopsida</taxon>
        <taxon>Liliopsida</taxon>
        <taxon>Asparagales</taxon>
        <taxon>Orchidaceae</taxon>
        <taxon>Orchidoideae</taxon>
        <taxon>Orchideae</taxon>
        <taxon>Orchidinae</taxon>
        <taxon>Platanthera</taxon>
    </lineage>
</organism>
<dbReference type="Proteomes" id="UP001412067">
    <property type="component" value="Unassembled WGS sequence"/>
</dbReference>
<name>A0ABR2LQW1_9ASPA</name>
<evidence type="ECO:0000313" key="2">
    <source>
        <dbReference type="EMBL" id="KAK8947816.1"/>
    </source>
</evidence>
<proteinExistence type="predicted"/>
<gene>
    <name evidence="2" type="ORF">KSP40_PGU019723</name>
</gene>
<reference evidence="2 3" key="1">
    <citation type="journal article" date="2022" name="Nat. Plants">
        <title>Genomes of leafy and leafless Platanthera orchids illuminate the evolution of mycoheterotrophy.</title>
        <authorList>
            <person name="Li M.H."/>
            <person name="Liu K.W."/>
            <person name="Li Z."/>
            <person name="Lu H.C."/>
            <person name="Ye Q.L."/>
            <person name="Zhang D."/>
            <person name="Wang J.Y."/>
            <person name="Li Y.F."/>
            <person name="Zhong Z.M."/>
            <person name="Liu X."/>
            <person name="Yu X."/>
            <person name="Liu D.K."/>
            <person name="Tu X.D."/>
            <person name="Liu B."/>
            <person name="Hao Y."/>
            <person name="Liao X.Y."/>
            <person name="Jiang Y.T."/>
            <person name="Sun W.H."/>
            <person name="Chen J."/>
            <person name="Chen Y.Q."/>
            <person name="Ai Y."/>
            <person name="Zhai J.W."/>
            <person name="Wu S.S."/>
            <person name="Zhou Z."/>
            <person name="Hsiao Y.Y."/>
            <person name="Wu W.L."/>
            <person name="Chen Y.Y."/>
            <person name="Lin Y.F."/>
            <person name="Hsu J.L."/>
            <person name="Li C.Y."/>
            <person name="Wang Z.W."/>
            <person name="Zhao X."/>
            <person name="Zhong W.Y."/>
            <person name="Ma X.K."/>
            <person name="Ma L."/>
            <person name="Huang J."/>
            <person name="Chen G.Z."/>
            <person name="Huang M.Z."/>
            <person name="Huang L."/>
            <person name="Peng D.H."/>
            <person name="Luo Y.B."/>
            <person name="Zou S.Q."/>
            <person name="Chen S.P."/>
            <person name="Lan S."/>
            <person name="Tsai W.C."/>
            <person name="Van de Peer Y."/>
            <person name="Liu Z.J."/>
        </authorList>
    </citation>
    <scope>NUCLEOTIDE SEQUENCE [LARGE SCALE GENOMIC DNA]</scope>
    <source>
        <strain evidence="2">Lor288</strain>
    </source>
</reference>
<comment type="caution">
    <text evidence="2">The sequence shown here is derived from an EMBL/GenBank/DDBJ whole genome shotgun (WGS) entry which is preliminary data.</text>
</comment>
<evidence type="ECO:0000313" key="3">
    <source>
        <dbReference type="Proteomes" id="UP001412067"/>
    </source>
</evidence>
<sequence length="359" mass="40340">MELRPPSVPLISRCRLTTMIITVILLVRNFTAVVSGDADGYAFSVATVNPTASQTVELLLPGRLKGQPKGSLNKQNDRACSVWNRGGRMNLVHLTLIPEVHYDEICVLKVFKPTQFYHYSYNVSRASTGYTKSTTTIPIWGSSIATTLHRGRINRWSPERSRAQPSKRKPLMGRHPHRQWRYFTCQTQGVGGVPWWMARAVVRRWTTAKIHIYFQKGLIKGSCMGLIEGGPVSKEARGTSHDSCSYLPDDMLKHASQADNRWQERKRIRFSSSKPMCQAFDPQAKEGHDLVVGLLSGESVDRSSHASSPLRKLLALRSDSKHSISARLLQRTSGASLTKLSRLAESEEEEEEVLNKEWG</sequence>
<keyword evidence="3" id="KW-1185">Reference proteome</keyword>